<name>A0A1Y1ZB71_9FUNG</name>
<keyword evidence="2" id="KW-1185">Reference proteome</keyword>
<sequence length="137" mass="15655">IIRHGEKINDKVTNLSDKGKARAECLVEAFGNNGVYVTPQKIYAQRPTENRHSTRPRDTVMPLAKSLGLEVDLTYSSGKFKKLVKEIENSSEEIFLISWANDKIDNIAKEFKIKKIPKWDSEVFDDIWVITDDNTSI</sequence>
<gene>
    <name evidence="1" type="ORF">LY90DRAFT_306563</name>
</gene>
<dbReference type="OrthoDB" id="425925at2759"/>
<evidence type="ECO:0008006" key="3">
    <source>
        <dbReference type="Google" id="ProtNLM"/>
    </source>
</evidence>
<dbReference type="Proteomes" id="UP000193920">
    <property type="component" value="Unassembled WGS sequence"/>
</dbReference>
<feature type="non-terminal residue" evidence="1">
    <location>
        <position position="137"/>
    </location>
</feature>
<proteinExistence type="predicted"/>
<protein>
    <recommendedName>
        <fullName evidence="3">Phosphoglycerate mutase-like protein</fullName>
    </recommendedName>
</protein>
<dbReference type="STRING" id="1754190.A0A1Y1ZB71"/>
<feature type="non-terminal residue" evidence="1">
    <location>
        <position position="1"/>
    </location>
</feature>
<evidence type="ECO:0000313" key="1">
    <source>
        <dbReference type="EMBL" id="ORY07563.1"/>
    </source>
</evidence>
<dbReference type="AlphaFoldDB" id="A0A1Y1ZB71"/>
<dbReference type="EMBL" id="MCOG01000430">
    <property type="protein sequence ID" value="ORY07563.1"/>
    <property type="molecule type" value="Genomic_DNA"/>
</dbReference>
<evidence type="ECO:0000313" key="2">
    <source>
        <dbReference type="Proteomes" id="UP000193920"/>
    </source>
</evidence>
<reference evidence="1 2" key="1">
    <citation type="submission" date="2016-08" db="EMBL/GenBank/DDBJ databases">
        <title>A Parts List for Fungal Cellulosomes Revealed by Comparative Genomics.</title>
        <authorList>
            <consortium name="DOE Joint Genome Institute"/>
            <person name="Haitjema C.H."/>
            <person name="Gilmore S.P."/>
            <person name="Henske J.K."/>
            <person name="Solomon K.V."/>
            <person name="De Groot R."/>
            <person name="Kuo A."/>
            <person name="Mondo S.J."/>
            <person name="Salamov A.A."/>
            <person name="Labutti K."/>
            <person name="Zhao Z."/>
            <person name="Chiniquy J."/>
            <person name="Barry K."/>
            <person name="Brewer H.M."/>
            <person name="Purvine S.O."/>
            <person name="Wright A.T."/>
            <person name="Boxma B."/>
            <person name="Van Alen T."/>
            <person name="Hackstein J.H."/>
            <person name="Baker S.E."/>
            <person name="Grigoriev I.V."/>
            <person name="O'Malley M.A."/>
        </authorList>
    </citation>
    <scope>NUCLEOTIDE SEQUENCE [LARGE SCALE GENOMIC DNA]</scope>
    <source>
        <strain evidence="1 2">G1</strain>
    </source>
</reference>
<organism evidence="1 2">
    <name type="scientific">Neocallimastix californiae</name>
    <dbReference type="NCBI Taxonomy" id="1754190"/>
    <lineage>
        <taxon>Eukaryota</taxon>
        <taxon>Fungi</taxon>
        <taxon>Fungi incertae sedis</taxon>
        <taxon>Chytridiomycota</taxon>
        <taxon>Chytridiomycota incertae sedis</taxon>
        <taxon>Neocallimastigomycetes</taxon>
        <taxon>Neocallimastigales</taxon>
        <taxon>Neocallimastigaceae</taxon>
        <taxon>Neocallimastix</taxon>
    </lineage>
</organism>
<accession>A0A1Y1ZB71</accession>
<comment type="caution">
    <text evidence="1">The sequence shown here is derived from an EMBL/GenBank/DDBJ whole genome shotgun (WGS) entry which is preliminary data.</text>
</comment>